<proteinExistence type="predicted"/>
<dbReference type="InterPro" id="IPR018062">
    <property type="entry name" value="HTH_AraC-typ_CS"/>
</dbReference>
<evidence type="ECO:0000313" key="5">
    <source>
        <dbReference type="EMBL" id="MFA0567976.1"/>
    </source>
</evidence>
<dbReference type="InterPro" id="IPR018060">
    <property type="entry name" value="HTH_AraC"/>
</dbReference>
<dbReference type="InterPro" id="IPR010499">
    <property type="entry name" value="AraC_E-bd"/>
</dbReference>
<dbReference type="Pfam" id="PF12833">
    <property type="entry name" value="HTH_18"/>
    <property type="match status" value="1"/>
</dbReference>
<dbReference type="InterPro" id="IPR009057">
    <property type="entry name" value="Homeodomain-like_sf"/>
</dbReference>
<evidence type="ECO:0000313" key="6">
    <source>
        <dbReference type="Proteomes" id="UP001570417"/>
    </source>
</evidence>
<dbReference type="InterPro" id="IPR011256">
    <property type="entry name" value="Reg_factor_effector_dom_sf"/>
</dbReference>
<keyword evidence="2" id="KW-0238">DNA-binding</keyword>
<dbReference type="InterPro" id="IPR029442">
    <property type="entry name" value="GyrI-like"/>
</dbReference>
<name>A0ABV4N9G2_9VIBR</name>
<evidence type="ECO:0000256" key="1">
    <source>
        <dbReference type="ARBA" id="ARBA00023015"/>
    </source>
</evidence>
<dbReference type="Proteomes" id="UP001570417">
    <property type="component" value="Unassembled WGS sequence"/>
</dbReference>
<keyword evidence="6" id="KW-1185">Reference proteome</keyword>
<dbReference type="PANTHER" id="PTHR40055:SF2">
    <property type="entry name" value="DNA GYRASE INHIBITOR"/>
    <property type="match status" value="1"/>
</dbReference>
<organism evidence="5 6">
    <name type="scientific">Vibrio gallaecicus</name>
    <dbReference type="NCBI Taxonomy" id="552386"/>
    <lineage>
        <taxon>Bacteria</taxon>
        <taxon>Pseudomonadati</taxon>
        <taxon>Pseudomonadota</taxon>
        <taxon>Gammaproteobacteria</taxon>
        <taxon>Vibrionales</taxon>
        <taxon>Vibrionaceae</taxon>
        <taxon>Vibrio</taxon>
    </lineage>
</organism>
<dbReference type="PROSITE" id="PS00041">
    <property type="entry name" value="HTH_ARAC_FAMILY_1"/>
    <property type="match status" value="1"/>
</dbReference>
<dbReference type="Gene3D" id="3.20.80.10">
    <property type="entry name" value="Regulatory factor, effector binding domain"/>
    <property type="match status" value="1"/>
</dbReference>
<evidence type="ECO:0000259" key="4">
    <source>
        <dbReference type="PROSITE" id="PS01124"/>
    </source>
</evidence>
<dbReference type="InterPro" id="IPR050908">
    <property type="entry name" value="SmbC-like"/>
</dbReference>
<comment type="caution">
    <text evidence="5">The sequence shown here is derived from an EMBL/GenBank/DDBJ whole genome shotgun (WGS) entry which is preliminary data.</text>
</comment>
<evidence type="ECO:0000256" key="3">
    <source>
        <dbReference type="ARBA" id="ARBA00023163"/>
    </source>
</evidence>
<dbReference type="SUPFAM" id="SSF46689">
    <property type="entry name" value="Homeodomain-like"/>
    <property type="match status" value="2"/>
</dbReference>
<dbReference type="Pfam" id="PF06445">
    <property type="entry name" value="GyrI-like"/>
    <property type="match status" value="1"/>
</dbReference>
<keyword evidence="3" id="KW-0804">Transcription</keyword>
<accession>A0ABV4N9G2</accession>
<dbReference type="SMART" id="SM00871">
    <property type="entry name" value="AraC_E_bind"/>
    <property type="match status" value="1"/>
</dbReference>
<gene>
    <name evidence="5" type="ORF">AB4566_06780</name>
</gene>
<keyword evidence="1" id="KW-0805">Transcription regulation</keyword>
<dbReference type="SUPFAM" id="SSF55136">
    <property type="entry name" value="Probable bacterial effector-binding domain"/>
    <property type="match status" value="1"/>
</dbReference>
<evidence type="ECO:0000256" key="2">
    <source>
        <dbReference type="ARBA" id="ARBA00023125"/>
    </source>
</evidence>
<dbReference type="PROSITE" id="PS01124">
    <property type="entry name" value="HTH_ARAC_FAMILY_2"/>
    <property type="match status" value="1"/>
</dbReference>
<sequence>MKTDYSIKLLPVIRYLEKNFNEPLNLKQVAELACLSPYHFHRIFKAVTGETLNEFIRRLRLEAAANELFYTKPNITSVALGYGFSSSQSLAKAFKQHFALTPSQIRECENIHDFSVLLRSSKIGHSLRKIGHAGKKTPQYTGYERTLWSNNMEIKTFESSQIAYLRVTGPYGENYDPALGKLYSWAGPEGLAGNTSIFIYHDNPEITAAENCRTDLCLMIDESITPPQGIEVKNFTGGKYATVRKTITDKSQYGSTWDELIAQVVDQGLDTDDRPCFELYHHYDLEKGHADVRFCTAIK</sequence>
<dbReference type="SMART" id="SM00342">
    <property type="entry name" value="HTH_ARAC"/>
    <property type="match status" value="1"/>
</dbReference>
<dbReference type="RefSeq" id="WP_372265486.1">
    <property type="nucleotide sequence ID" value="NZ_JBFRUW010000018.1"/>
</dbReference>
<protein>
    <submittedName>
        <fullName evidence="5">GyrI-like domain-containing protein</fullName>
    </submittedName>
</protein>
<dbReference type="Gene3D" id="1.10.10.60">
    <property type="entry name" value="Homeodomain-like"/>
    <property type="match status" value="2"/>
</dbReference>
<dbReference type="EMBL" id="JBFRUW010000018">
    <property type="protein sequence ID" value="MFA0567976.1"/>
    <property type="molecule type" value="Genomic_DNA"/>
</dbReference>
<dbReference type="PANTHER" id="PTHR40055">
    <property type="entry name" value="TRANSCRIPTIONAL REGULATOR YGIV-RELATED"/>
    <property type="match status" value="1"/>
</dbReference>
<reference evidence="5 6" key="1">
    <citation type="journal article" date="2024" name="ISME J.">
        <title>Tailless and filamentous prophages are predominant in marine Vibrio.</title>
        <authorList>
            <person name="Steensen K."/>
            <person name="Seneca J."/>
            <person name="Bartlau N."/>
            <person name="Yu X.A."/>
            <person name="Hussain F.A."/>
            <person name="Polz M.F."/>
        </authorList>
    </citation>
    <scope>NUCLEOTIDE SEQUENCE [LARGE SCALE GENOMIC DNA]</scope>
    <source>
        <strain evidence="5 6">10N.222.51.A1</strain>
    </source>
</reference>
<feature type="domain" description="HTH araC/xylS-type" evidence="4">
    <location>
        <begin position="10"/>
        <end position="108"/>
    </location>
</feature>